<dbReference type="SMART" id="SM01134">
    <property type="entry name" value="DeoRC"/>
    <property type="match status" value="1"/>
</dbReference>
<dbReference type="SUPFAM" id="SSF100950">
    <property type="entry name" value="NagB/RpiA/CoA transferase-like"/>
    <property type="match status" value="1"/>
</dbReference>
<dbReference type="KEGG" id="efr:EFREU_v1c01920"/>
<feature type="domain" description="DeoR-like transcriptional repressor C-terminal sensor" evidence="2">
    <location>
        <begin position="78"/>
        <end position="235"/>
    </location>
</feature>
<sequence length="255" mass="28987">MDKSTREDYLLAEIKNRNILTTKEFYEIAAKKGIVNITARRDLQNFAKDGYISIDLGAITFTSVSPIERSRWEKKNHNQDLKSEIGKTAAKILQPDDIIFLTPGTTNEWVVRAINKPLNTLVTNGLEIFNLAKNNLNIKKVILLGGTYRHRSSAFVGLETLSTLNHYHFTKGFFTGTNIDEELNIYNDNSEETPTYLKVLDQCDQKIVIFDSTKFGGQGFHSIVPITDFDQLITNKGIDKQWLKKLEDKIEVNLG</sequence>
<evidence type="ECO:0000256" key="1">
    <source>
        <dbReference type="ARBA" id="ARBA00022491"/>
    </source>
</evidence>
<dbReference type="GO" id="GO:0016740">
    <property type="term" value="F:transferase activity"/>
    <property type="evidence" value="ECO:0007669"/>
    <property type="project" value="UniProtKB-KW"/>
</dbReference>
<dbReference type="PANTHER" id="PTHR30363">
    <property type="entry name" value="HTH-TYPE TRANSCRIPTIONAL REGULATOR SRLR-RELATED"/>
    <property type="match status" value="1"/>
</dbReference>
<dbReference type="InterPro" id="IPR037171">
    <property type="entry name" value="NagB/RpiA_transferase-like"/>
</dbReference>
<dbReference type="InterPro" id="IPR050313">
    <property type="entry name" value="Carb_Metab_HTH_regulators"/>
</dbReference>
<gene>
    <name evidence="3" type="primary">lacR</name>
    <name evidence="3" type="ORF">EFREU_v1c01920</name>
</gene>
<dbReference type="PANTHER" id="PTHR30363:SF4">
    <property type="entry name" value="GLYCEROL-3-PHOSPHATE REGULON REPRESSOR"/>
    <property type="match status" value="1"/>
</dbReference>
<proteinExistence type="predicted"/>
<keyword evidence="3" id="KW-0808">Transferase</keyword>
<protein>
    <submittedName>
        <fullName evidence="3">DeoR family transcriptional regulator, lactose phosphotransferase system repressor</fullName>
    </submittedName>
</protein>
<organism evidence="3 4">
    <name type="scientific">Entomoplasma freundtii</name>
    <dbReference type="NCBI Taxonomy" id="74700"/>
    <lineage>
        <taxon>Bacteria</taxon>
        <taxon>Bacillati</taxon>
        <taxon>Mycoplasmatota</taxon>
        <taxon>Mollicutes</taxon>
        <taxon>Entomoplasmatales</taxon>
        <taxon>Entomoplasmataceae</taxon>
        <taxon>Entomoplasma</taxon>
    </lineage>
</organism>
<keyword evidence="4" id="KW-1185">Reference proteome</keyword>
<evidence type="ECO:0000313" key="3">
    <source>
        <dbReference type="EMBL" id="ATZ16219.1"/>
    </source>
</evidence>
<dbReference type="InterPro" id="IPR014036">
    <property type="entry name" value="DeoR-like_C"/>
</dbReference>
<dbReference type="Gene3D" id="3.40.50.1360">
    <property type="match status" value="1"/>
</dbReference>
<name>A0A2K8NQX7_9MOLU</name>
<dbReference type="RefSeq" id="WP_100609175.1">
    <property type="nucleotide sequence ID" value="NZ_CP024962.1"/>
</dbReference>
<keyword evidence="1" id="KW-0678">Repressor</keyword>
<dbReference type="Pfam" id="PF00455">
    <property type="entry name" value="DeoRC"/>
    <property type="match status" value="1"/>
</dbReference>
<evidence type="ECO:0000259" key="2">
    <source>
        <dbReference type="Pfam" id="PF00455"/>
    </source>
</evidence>
<evidence type="ECO:0000313" key="4">
    <source>
        <dbReference type="Proteomes" id="UP000232222"/>
    </source>
</evidence>
<dbReference type="EMBL" id="CP024962">
    <property type="protein sequence ID" value="ATZ16219.1"/>
    <property type="molecule type" value="Genomic_DNA"/>
</dbReference>
<dbReference type="Proteomes" id="UP000232222">
    <property type="component" value="Chromosome"/>
</dbReference>
<dbReference type="OrthoDB" id="390201at2"/>
<reference evidence="3 4" key="1">
    <citation type="submission" date="2017-11" db="EMBL/GenBank/DDBJ databases">
        <title>Genome sequence of Entomoplasma freundtii BARC 318 (ATCC 51999).</title>
        <authorList>
            <person name="Lo W.-S."/>
            <person name="Gasparich G.E."/>
            <person name="Kuo C.-H."/>
        </authorList>
    </citation>
    <scope>NUCLEOTIDE SEQUENCE [LARGE SCALE GENOMIC DNA]</scope>
    <source>
        <strain evidence="3 4">BARC 318</strain>
    </source>
</reference>
<dbReference type="AlphaFoldDB" id="A0A2K8NQX7"/>
<accession>A0A2K8NQX7</accession>